<organism evidence="1 2">
    <name type="scientific">Portunus trituberculatus</name>
    <name type="common">Swimming crab</name>
    <name type="synonym">Neptunus trituberculatus</name>
    <dbReference type="NCBI Taxonomy" id="210409"/>
    <lineage>
        <taxon>Eukaryota</taxon>
        <taxon>Metazoa</taxon>
        <taxon>Ecdysozoa</taxon>
        <taxon>Arthropoda</taxon>
        <taxon>Crustacea</taxon>
        <taxon>Multicrustacea</taxon>
        <taxon>Malacostraca</taxon>
        <taxon>Eumalacostraca</taxon>
        <taxon>Eucarida</taxon>
        <taxon>Decapoda</taxon>
        <taxon>Pleocyemata</taxon>
        <taxon>Brachyura</taxon>
        <taxon>Eubrachyura</taxon>
        <taxon>Portunoidea</taxon>
        <taxon>Portunidae</taxon>
        <taxon>Portuninae</taxon>
        <taxon>Portunus</taxon>
    </lineage>
</organism>
<evidence type="ECO:0000313" key="2">
    <source>
        <dbReference type="Proteomes" id="UP000324222"/>
    </source>
</evidence>
<dbReference type="EMBL" id="VSRR010009508">
    <property type="protein sequence ID" value="MPC50443.1"/>
    <property type="molecule type" value="Genomic_DNA"/>
</dbReference>
<keyword evidence="2" id="KW-1185">Reference proteome</keyword>
<protein>
    <submittedName>
        <fullName evidence="1">Uncharacterized protein</fullName>
    </submittedName>
</protein>
<sequence length="87" mass="10056">MHIVPKHNYIRNGKLKKMLESERTTLYSRVRLGSDSSTCDKTPEPLLHTRAIYECRCRLVFTTITIISQGQELQCEISQLGRQWCSG</sequence>
<accession>A0A5B7FZI9</accession>
<gene>
    <name evidence="1" type="ORF">E2C01_044271</name>
</gene>
<evidence type="ECO:0000313" key="1">
    <source>
        <dbReference type="EMBL" id="MPC50443.1"/>
    </source>
</evidence>
<proteinExistence type="predicted"/>
<comment type="caution">
    <text evidence="1">The sequence shown here is derived from an EMBL/GenBank/DDBJ whole genome shotgun (WGS) entry which is preliminary data.</text>
</comment>
<dbReference type="Proteomes" id="UP000324222">
    <property type="component" value="Unassembled WGS sequence"/>
</dbReference>
<dbReference type="AlphaFoldDB" id="A0A5B7FZI9"/>
<reference evidence="1 2" key="1">
    <citation type="submission" date="2019-05" db="EMBL/GenBank/DDBJ databases">
        <title>Another draft genome of Portunus trituberculatus and its Hox gene families provides insights of decapod evolution.</title>
        <authorList>
            <person name="Jeong J.-H."/>
            <person name="Song I."/>
            <person name="Kim S."/>
            <person name="Choi T."/>
            <person name="Kim D."/>
            <person name="Ryu S."/>
            <person name="Kim W."/>
        </authorList>
    </citation>
    <scope>NUCLEOTIDE SEQUENCE [LARGE SCALE GENOMIC DNA]</scope>
    <source>
        <tissue evidence="1">Muscle</tissue>
    </source>
</reference>
<name>A0A5B7FZI9_PORTR</name>